<dbReference type="OrthoDB" id="7866651at2"/>
<proteinExistence type="predicted"/>
<organism evidence="1 2">
    <name type="scientific">Planktotalea frisia</name>
    <dbReference type="NCBI Taxonomy" id="696762"/>
    <lineage>
        <taxon>Bacteria</taxon>
        <taxon>Pseudomonadati</taxon>
        <taxon>Pseudomonadota</taxon>
        <taxon>Alphaproteobacteria</taxon>
        <taxon>Rhodobacterales</taxon>
        <taxon>Paracoccaceae</taxon>
        <taxon>Planktotalea</taxon>
    </lineage>
</organism>
<protein>
    <submittedName>
        <fullName evidence="1">Uncharacterized protein</fullName>
    </submittedName>
</protein>
<name>A0A1L9NZ03_9RHOB</name>
<dbReference type="Proteomes" id="UP000184514">
    <property type="component" value="Unassembled WGS sequence"/>
</dbReference>
<evidence type="ECO:0000313" key="2">
    <source>
        <dbReference type="Proteomes" id="UP000184514"/>
    </source>
</evidence>
<keyword evidence="2" id="KW-1185">Reference proteome</keyword>
<dbReference type="EMBL" id="MLCB01000092">
    <property type="protein sequence ID" value="OJI94510.1"/>
    <property type="molecule type" value="Genomic_DNA"/>
</dbReference>
<dbReference type="RefSeq" id="WP_072629860.1">
    <property type="nucleotide sequence ID" value="NZ_MLCB01000092.1"/>
</dbReference>
<comment type="caution">
    <text evidence="1">The sequence shown here is derived from an EMBL/GenBank/DDBJ whole genome shotgun (WGS) entry which is preliminary data.</text>
</comment>
<reference evidence="1 2" key="1">
    <citation type="submission" date="2016-10" db="EMBL/GenBank/DDBJ databases">
        <title>Genome sequence of Planktotalea frisia SH6-1.</title>
        <authorList>
            <person name="Poehlein A."/>
            <person name="Bakenhus I."/>
            <person name="Voget S."/>
            <person name="Brinkhoff T."/>
            <person name="Simon M."/>
        </authorList>
    </citation>
    <scope>NUCLEOTIDE SEQUENCE [LARGE SCALE GENOMIC DNA]</scope>
    <source>
        <strain evidence="1 2">SH6-1</strain>
    </source>
</reference>
<accession>A0A1L9NZ03</accession>
<dbReference type="AlphaFoldDB" id="A0A1L9NZ03"/>
<sequence>MMVKFYYPDGDWCYRAIQTVHAIYHNPEGKLIARAEKSDRNGYYEFEITEFEMIGPGTRHS</sequence>
<evidence type="ECO:0000313" key="1">
    <source>
        <dbReference type="EMBL" id="OJI94510.1"/>
    </source>
</evidence>
<gene>
    <name evidence="1" type="ORF">PFRI_12600</name>
</gene>